<gene>
    <name evidence="1" type="ORF">CEXT_541531</name>
</gene>
<dbReference type="Proteomes" id="UP001054945">
    <property type="component" value="Unassembled WGS sequence"/>
</dbReference>
<protein>
    <submittedName>
        <fullName evidence="1">Uncharacterized protein</fullName>
    </submittedName>
</protein>
<accession>A0AAV4UN27</accession>
<name>A0AAV4UN27_CAEEX</name>
<proteinExistence type="predicted"/>
<dbReference type="EMBL" id="BPLR01013178">
    <property type="protein sequence ID" value="GIY59203.1"/>
    <property type="molecule type" value="Genomic_DNA"/>
</dbReference>
<reference evidence="1 2" key="1">
    <citation type="submission" date="2021-06" db="EMBL/GenBank/DDBJ databases">
        <title>Caerostris extrusa draft genome.</title>
        <authorList>
            <person name="Kono N."/>
            <person name="Arakawa K."/>
        </authorList>
    </citation>
    <scope>NUCLEOTIDE SEQUENCE [LARGE SCALE GENOMIC DNA]</scope>
</reference>
<keyword evidence="2" id="KW-1185">Reference proteome</keyword>
<evidence type="ECO:0000313" key="1">
    <source>
        <dbReference type="EMBL" id="GIY59203.1"/>
    </source>
</evidence>
<organism evidence="1 2">
    <name type="scientific">Caerostris extrusa</name>
    <name type="common">Bark spider</name>
    <name type="synonym">Caerostris bankana</name>
    <dbReference type="NCBI Taxonomy" id="172846"/>
    <lineage>
        <taxon>Eukaryota</taxon>
        <taxon>Metazoa</taxon>
        <taxon>Ecdysozoa</taxon>
        <taxon>Arthropoda</taxon>
        <taxon>Chelicerata</taxon>
        <taxon>Arachnida</taxon>
        <taxon>Araneae</taxon>
        <taxon>Araneomorphae</taxon>
        <taxon>Entelegynae</taxon>
        <taxon>Araneoidea</taxon>
        <taxon>Araneidae</taxon>
        <taxon>Caerostris</taxon>
    </lineage>
</organism>
<sequence>MNWLAASVAPWCTTTMGTQCPAPHSILFPTISITHLAAELEARFGIKTIQLITIWNKRTDNLIVLRQRFRYRPFTRYGLEQTTQDVIWNQLNSLTQGVNKRSASCFKADNKKLIEPTKKRSRTAQNFDSRLTSRLIERAAALETHALVRIPMLFEEVHPRPRVPLETQGLKKAMPFSHHSFAKLISKCDMPNSRWPVPFRAE</sequence>
<comment type="caution">
    <text evidence="1">The sequence shown here is derived from an EMBL/GenBank/DDBJ whole genome shotgun (WGS) entry which is preliminary data.</text>
</comment>
<evidence type="ECO:0000313" key="2">
    <source>
        <dbReference type="Proteomes" id="UP001054945"/>
    </source>
</evidence>
<dbReference type="AlphaFoldDB" id="A0AAV4UN27"/>